<dbReference type="InterPro" id="IPR004923">
    <property type="entry name" value="FTR1/Fip1/EfeU"/>
</dbReference>
<evidence type="ECO:0000256" key="1">
    <source>
        <dbReference type="ARBA" id="ARBA00004141"/>
    </source>
</evidence>
<evidence type="ECO:0000313" key="8">
    <source>
        <dbReference type="Proteomes" id="UP000036270"/>
    </source>
</evidence>
<evidence type="ECO:0000256" key="3">
    <source>
        <dbReference type="ARBA" id="ARBA00022692"/>
    </source>
</evidence>
<reference evidence="7 8" key="1">
    <citation type="submission" date="2014-12" db="EMBL/GenBank/DDBJ databases">
        <title>Reclassification of Actinobacillus muris as Muribacter muris.</title>
        <authorList>
            <person name="Christensen H."/>
            <person name="Nicklas W."/>
            <person name="Bisgaard M."/>
        </authorList>
    </citation>
    <scope>NUCLEOTIDE SEQUENCE [LARGE SCALE GENOMIC DNA]</scope>
    <source>
        <strain evidence="7 8">Ackerman80-443D</strain>
    </source>
</reference>
<keyword evidence="8" id="KW-1185">Reference proteome</keyword>
<accession>A0A0J5P2N5</accession>
<feature type="transmembrane region" description="Helical" evidence="6">
    <location>
        <begin position="390"/>
        <end position="410"/>
    </location>
</feature>
<feature type="transmembrane region" description="Helical" evidence="6">
    <location>
        <begin position="356"/>
        <end position="378"/>
    </location>
</feature>
<keyword evidence="4 6" id="KW-1133">Transmembrane helix</keyword>
<proteinExistence type="inferred from homology"/>
<keyword evidence="5 6" id="KW-0472">Membrane</keyword>
<dbReference type="STRING" id="67855.RO21_09975"/>
<comment type="caution">
    <text evidence="7">The sequence shown here is derived from an EMBL/GenBank/DDBJ whole genome shotgun (WGS) entry which is preliminary data.</text>
</comment>
<dbReference type="EMBL" id="JWIZ01000071">
    <property type="protein sequence ID" value="KMK50748.1"/>
    <property type="molecule type" value="Genomic_DNA"/>
</dbReference>
<name>A0A0J5P2N5_9PAST</name>
<dbReference type="Pfam" id="PF03239">
    <property type="entry name" value="FTR1"/>
    <property type="match status" value="1"/>
</dbReference>
<feature type="transmembrane region" description="Helical" evidence="6">
    <location>
        <begin position="430"/>
        <end position="448"/>
    </location>
</feature>
<evidence type="ECO:0000256" key="5">
    <source>
        <dbReference type="ARBA" id="ARBA00023136"/>
    </source>
</evidence>
<organism evidence="7 8">
    <name type="scientific">Muribacter muris</name>
    <dbReference type="NCBI Taxonomy" id="67855"/>
    <lineage>
        <taxon>Bacteria</taxon>
        <taxon>Pseudomonadati</taxon>
        <taxon>Pseudomonadota</taxon>
        <taxon>Gammaproteobacteria</taxon>
        <taxon>Pasteurellales</taxon>
        <taxon>Pasteurellaceae</taxon>
        <taxon>Muribacter</taxon>
    </lineage>
</organism>
<feature type="transmembrane region" description="Helical" evidence="6">
    <location>
        <begin position="470"/>
        <end position="488"/>
    </location>
</feature>
<evidence type="ECO:0000256" key="6">
    <source>
        <dbReference type="SAM" id="Phobius"/>
    </source>
</evidence>
<dbReference type="GO" id="GO:0015093">
    <property type="term" value="F:ferrous iron transmembrane transporter activity"/>
    <property type="evidence" value="ECO:0007669"/>
    <property type="project" value="TreeGrafter"/>
</dbReference>
<feature type="transmembrane region" description="Helical" evidence="6">
    <location>
        <begin position="543"/>
        <end position="566"/>
    </location>
</feature>
<sequence length="571" mass="62886">MTMIIWAKHYLMRFSLVSVMTLSLVLSVCAYAKVETGSLFVHLSDAMAQVKNGEASSAEPYLAALQQEFEALPGHQSQAGQAVSSALKSAKQQPDLASLEQLAKALYTFEKEQNPVDYRQKRQQFAKRVMPVYNALKDAVQSQDLAAVQTAYKRFNTTWALNEKVVRETSLGHYGQIETAMTLLRIAMLSEPVQFEEMAKQADNLASALVDFNAGKVIQPQSFADNAPQTLQDGIRLLERSYQALSQSQHEQAKADITLFIQQWPIFEGEVSTRNGNLYRRVESDLPLILAKGDAPENLAAFQQLIQDLNALALDAGYNMLDAMLVLLREGVEALLIIMALLTTLNLAKQPTAKRWVYAGAGLGLMASVAGAVALQQFFPAISAGKNREILEGVVGIIAVAMMLIVGAWLHSKASMQGWKRFVEKHIHKALATGSLFSMLSLSFLSVFREGAETLLFYAGMLPLIDTQDLLAGIALALVLLAILAWIMQRSAARLPIHHLFKVMTLLIYLLGFKILGVSIHALQLTQVLPTSVIIDLPAIPFIGFYSSWQGIIAQLVYLLLIPVIAKCFKH</sequence>
<protein>
    <submittedName>
        <fullName evidence="7">Iron permease</fullName>
    </submittedName>
</protein>
<comment type="subcellular location">
    <subcellularLocation>
        <location evidence="1">Membrane</location>
        <topology evidence="1">Multi-pass membrane protein</topology>
    </subcellularLocation>
</comment>
<dbReference type="AlphaFoldDB" id="A0A0J5P2N5"/>
<dbReference type="GO" id="GO:0033573">
    <property type="term" value="C:high-affinity iron permease complex"/>
    <property type="evidence" value="ECO:0007669"/>
    <property type="project" value="InterPro"/>
</dbReference>
<evidence type="ECO:0000256" key="2">
    <source>
        <dbReference type="ARBA" id="ARBA00008333"/>
    </source>
</evidence>
<dbReference type="RefSeq" id="WP_047977635.1">
    <property type="nucleotide sequence ID" value="NZ_JWIZ01000071.1"/>
</dbReference>
<dbReference type="PANTHER" id="PTHR31632:SF2">
    <property type="entry name" value="PLASMA MEMBRANE IRON PERMEASE"/>
    <property type="match status" value="1"/>
</dbReference>
<feature type="transmembrane region" description="Helical" evidence="6">
    <location>
        <begin position="500"/>
        <end position="523"/>
    </location>
</feature>
<gene>
    <name evidence="7" type="ORF">RO21_09975</name>
</gene>
<comment type="similarity">
    <text evidence="2">Belongs to the oxidase-dependent Fe transporter (OFeT) (TC 9.A.10.1) family.</text>
</comment>
<evidence type="ECO:0000256" key="4">
    <source>
        <dbReference type="ARBA" id="ARBA00022989"/>
    </source>
</evidence>
<dbReference type="Proteomes" id="UP000036270">
    <property type="component" value="Unassembled WGS sequence"/>
</dbReference>
<dbReference type="PATRIC" id="fig|67855.3.peg.2112"/>
<keyword evidence="3 6" id="KW-0812">Transmembrane</keyword>
<dbReference type="PANTHER" id="PTHR31632">
    <property type="entry name" value="IRON TRANSPORTER FTH1"/>
    <property type="match status" value="1"/>
</dbReference>
<evidence type="ECO:0000313" key="7">
    <source>
        <dbReference type="EMBL" id="KMK50748.1"/>
    </source>
</evidence>